<dbReference type="RefSeq" id="WP_076350350.1">
    <property type="nucleotide sequence ID" value="NZ_CP019082.1"/>
</dbReference>
<sequence length="183" mass="18794">MTGRQRMVFRLLPLLAAVPLFEAAAHGQAARVDPYQNGAAPAFPGRGVAAPAANATSAAAAQAAASGYANPMLVDPMAASYLYGTAIPMTRGQVGLSAVSSVQQFTGLGSGRISGVRGGGEVAPRAAAHTRNPNIVGGQASRYFNRIQPRGAAPVAPVATTAGAANSRKFYQRESRYFPQPAR</sequence>
<dbReference type="EMBL" id="CP019082">
    <property type="protein sequence ID" value="APW64068.1"/>
    <property type="molecule type" value="Genomic_DNA"/>
</dbReference>
<proteinExistence type="predicted"/>
<keyword evidence="1" id="KW-0732">Signal</keyword>
<dbReference type="Proteomes" id="UP000186309">
    <property type="component" value="Chromosome"/>
</dbReference>
<evidence type="ECO:0000256" key="1">
    <source>
        <dbReference type="SAM" id="SignalP"/>
    </source>
</evidence>
<evidence type="ECO:0000313" key="3">
    <source>
        <dbReference type="Proteomes" id="UP000186309"/>
    </source>
</evidence>
<evidence type="ECO:0000313" key="2">
    <source>
        <dbReference type="EMBL" id="APW64068.1"/>
    </source>
</evidence>
<dbReference type="KEGG" id="pbor:BSF38_05658"/>
<feature type="chain" id="PRO_5012301550" evidence="1">
    <location>
        <begin position="30"/>
        <end position="183"/>
    </location>
</feature>
<accession>A0A1U7CYV0</accession>
<reference evidence="3" key="1">
    <citation type="submission" date="2016-12" db="EMBL/GenBank/DDBJ databases">
        <title>Comparative genomics of four Isosphaeraceae planctomycetes: a common pool of plasmids and glycoside hydrolase genes.</title>
        <authorList>
            <person name="Ivanova A."/>
        </authorList>
    </citation>
    <scope>NUCLEOTIDE SEQUENCE [LARGE SCALE GENOMIC DNA]</scope>
    <source>
        <strain evidence="3">PX4</strain>
    </source>
</reference>
<gene>
    <name evidence="2" type="ORF">BSF38_05658</name>
</gene>
<feature type="signal peptide" evidence="1">
    <location>
        <begin position="1"/>
        <end position="29"/>
    </location>
</feature>
<keyword evidence="3" id="KW-1185">Reference proteome</keyword>
<name>A0A1U7CYV0_9BACT</name>
<dbReference type="AlphaFoldDB" id="A0A1U7CYV0"/>
<organism evidence="2 3">
    <name type="scientific">Paludisphaera borealis</name>
    <dbReference type="NCBI Taxonomy" id="1387353"/>
    <lineage>
        <taxon>Bacteria</taxon>
        <taxon>Pseudomonadati</taxon>
        <taxon>Planctomycetota</taxon>
        <taxon>Planctomycetia</taxon>
        <taxon>Isosphaerales</taxon>
        <taxon>Isosphaeraceae</taxon>
        <taxon>Paludisphaera</taxon>
    </lineage>
</organism>
<protein>
    <submittedName>
        <fullName evidence="2">Uncharacterized protein</fullName>
    </submittedName>
</protein>